<evidence type="ECO:0000313" key="5">
    <source>
        <dbReference type="Proteomes" id="UP000054408"/>
    </source>
</evidence>
<feature type="domain" description="Ketoreductase" evidence="3">
    <location>
        <begin position="28"/>
        <end position="216"/>
    </location>
</feature>
<sequence>MLRAATTSLAAARAVTHTQTAAISVASSVFLVTGGGSGLGGATAEAIVAGGGKVGIIDIDGEKAEAMAEKLGAESAVAFQADVTSVDQIKAAVDGTVAKFGKLNGAVNAAGIANATRLLKTDLDTIRKVYDVNVVGTINTIQQATLAMNEMEPDAESGERGAFVNTASVAAFDGQIGQVAYSASKGAIHALSIVLARELTGYGIRCNTIAPGIFDTPLLASLPEKARQSLANQVPFPKRLGDPAEFGKAAVAIIENGYLNGETIRVDGALRMAAN</sequence>
<dbReference type="SUPFAM" id="SSF51735">
    <property type="entry name" value="NAD(P)-binding Rossmann-fold domains"/>
    <property type="match status" value="1"/>
</dbReference>
<dbReference type="PANTHER" id="PTHR43658">
    <property type="entry name" value="SHORT-CHAIN DEHYDROGENASE/REDUCTASE"/>
    <property type="match status" value="1"/>
</dbReference>
<gene>
    <name evidence="4" type="ORF">AMSG_08685</name>
</gene>
<evidence type="ECO:0000256" key="2">
    <source>
        <dbReference type="RuleBase" id="RU000363"/>
    </source>
</evidence>
<dbReference type="PRINTS" id="PR00081">
    <property type="entry name" value="GDHRDH"/>
</dbReference>
<organism evidence="4 5">
    <name type="scientific">Thecamonas trahens ATCC 50062</name>
    <dbReference type="NCBI Taxonomy" id="461836"/>
    <lineage>
        <taxon>Eukaryota</taxon>
        <taxon>Apusozoa</taxon>
        <taxon>Apusomonadida</taxon>
        <taxon>Apusomonadidae</taxon>
        <taxon>Thecamonas</taxon>
    </lineage>
</organism>
<dbReference type="RefSeq" id="XP_013755106.1">
    <property type="nucleotide sequence ID" value="XM_013899652.1"/>
</dbReference>
<dbReference type="STRING" id="461836.A0A0L0DL82"/>
<proteinExistence type="inferred from homology"/>
<comment type="similarity">
    <text evidence="2">Belongs to the short-chain dehydrogenases/reductases (SDR) family.</text>
</comment>
<dbReference type="InterPro" id="IPR002347">
    <property type="entry name" value="SDR_fam"/>
</dbReference>
<dbReference type="InterPro" id="IPR057326">
    <property type="entry name" value="KR_dom"/>
</dbReference>
<dbReference type="Gene3D" id="3.40.50.720">
    <property type="entry name" value="NAD(P)-binding Rossmann-like Domain"/>
    <property type="match status" value="1"/>
</dbReference>
<evidence type="ECO:0000313" key="4">
    <source>
        <dbReference type="EMBL" id="KNC52796.1"/>
    </source>
</evidence>
<dbReference type="InterPro" id="IPR020904">
    <property type="entry name" value="Sc_DH/Rdtase_CS"/>
</dbReference>
<reference evidence="4 5" key="1">
    <citation type="submission" date="2010-05" db="EMBL/GenBank/DDBJ databases">
        <title>The Genome Sequence of Thecamonas trahens ATCC 50062.</title>
        <authorList>
            <consortium name="The Broad Institute Genome Sequencing Platform"/>
            <person name="Russ C."/>
            <person name="Cuomo C."/>
            <person name="Shea T."/>
            <person name="Young S.K."/>
            <person name="Zeng Q."/>
            <person name="Koehrsen M."/>
            <person name="Haas B."/>
            <person name="Borodovsky M."/>
            <person name="Guigo R."/>
            <person name="Alvarado L."/>
            <person name="Berlin A."/>
            <person name="Bochicchio J."/>
            <person name="Borenstein D."/>
            <person name="Chapman S."/>
            <person name="Chen Z."/>
            <person name="Freedman E."/>
            <person name="Gellesch M."/>
            <person name="Goldberg J."/>
            <person name="Griggs A."/>
            <person name="Gujja S."/>
            <person name="Heilman E."/>
            <person name="Heiman D."/>
            <person name="Hepburn T."/>
            <person name="Howarth C."/>
            <person name="Jen D."/>
            <person name="Larson L."/>
            <person name="Mehta T."/>
            <person name="Park D."/>
            <person name="Pearson M."/>
            <person name="Roberts A."/>
            <person name="Saif S."/>
            <person name="Shenoy N."/>
            <person name="Sisk P."/>
            <person name="Stolte C."/>
            <person name="Sykes S."/>
            <person name="Thomson T."/>
            <person name="Walk T."/>
            <person name="White J."/>
            <person name="Yandava C."/>
            <person name="Burger G."/>
            <person name="Gray M.W."/>
            <person name="Holland P.W.H."/>
            <person name="King N."/>
            <person name="Lang F.B.F."/>
            <person name="Roger A.J."/>
            <person name="Ruiz-Trillo I."/>
            <person name="Lander E."/>
            <person name="Nusbaum C."/>
        </authorList>
    </citation>
    <scope>NUCLEOTIDE SEQUENCE [LARGE SCALE GENOMIC DNA]</scope>
    <source>
        <strain evidence="4 5">ATCC 50062</strain>
    </source>
</reference>
<dbReference type="OrthoDB" id="1274115at2759"/>
<dbReference type="Pfam" id="PF00106">
    <property type="entry name" value="adh_short"/>
    <property type="match status" value="1"/>
</dbReference>
<keyword evidence="5" id="KW-1185">Reference proteome</keyword>
<dbReference type="SMART" id="SM00822">
    <property type="entry name" value="PKS_KR"/>
    <property type="match status" value="1"/>
</dbReference>
<dbReference type="AlphaFoldDB" id="A0A0L0DL82"/>
<name>A0A0L0DL82_THETB</name>
<dbReference type="GO" id="GO:0016491">
    <property type="term" value="F:oxidoreductase activity"/>
    <property type="evidence" value="ECO:0007669"/>
    <property type="project" value="UniProtKB-KW"/>
</dbReference>
<dbReference type="PANTHER" id="PTHR43658:SF8">
    <property type="entry name" value="17-BETA-HYDROXYSTEROID DEHYDROGENASE 14-RELATED"/>
    <property type="match status" value="1"/>
</dbReference>
<dbReference type="EMBL" id="GL349475">
    <property type="protein sequence ID" value="KNC52796.1"/>
    <property type="molecule type" value="Genomic_DNA"/>
</dbReference>
<dbReference type="Proteomes" id="UP000054408">
    <property type="component" value="Unassembled WGS sequence"/>
</dbReference>
<dbReference type="eggNOG" id="KOG1199">
    <property type="taxonomic scope" value="Eukaryota"/>
</dbReference>
<keyword evidence="1" id="KW-0560">Oxidoreductase</keyword>
<dbReference type="InterPro" id="IPR036291">
    <property type="entry name" value="NAD(P)-bd_dom_sf"/>
</dbReference>
<dbReference type="FunFam" id="3.40.50.720:FF:000084">
    <property type="entry name" value="Short-chain dehydrogenase reductase"/>
    <property type="match status" value="1"/>
</dbReference>
<dbReference type="PROSITE" id="PS00061">
    <property type="entry name" value="ADH_SHORT"/>
    <property type="match status" value="1"/>
</dbReference>
<accession>A0A0L0DL82</accession>
<dbReference type="GeneID" id="25567322"/>
<dbReference type="OMA" id="QDGQMGQ"/>
<evidence type="ECO:0000259" key="3">
    <source>
        <dbReference type="SMART" id="SM00822"/>
    </source>
</evidence>
<evidence type="ECO:0000256" key="1">
    <source>
        <dbReference type="ARBA" id="ARBA00023002"/>
    </source>
</evidence>
<dbReference type="PRINTS" id="PR00080">
    <property type="entry name" value="SDRFAMILY"/>
</dbReference>
<protein>
    <submittedName>
        <fullName evidence="4">Short-chain dehydrogenase/reductase SDR</fullName>
    </submittedName>
</protein>